<dbReference type="Proteomes" id="UP000726136">
    <property type="component" value="Unassembled WGS sequence"/>
</dbReference>
<evidence type="ECO:0000313" key="1">
    <source>
        <dbReference type="EMBL" id="MBF4372549.1"/>
    </source>
</evidence>
<comment type="caution">
    <text evidence="1">The sequence shown here is derived from an EMBL/GenBank/DDBJ whole genome shotgun (WGS) entry which is preliminary data.</text>
</comment>
<proteinExistence type="predicted"/>
<reference evidence="1 2" key="1">
    <citation type="journal article" date="2021" name="PeerJ">
        <title>Analysis of 44 Vibrio anguillarum genomes reveals high genetic diversity.</title>
        <authorList>
            <person name="Hansen M.J."/>
            <person name="Dalsgaard I."/>
        </authorList>
    </citation>
    <scope>NUCLEOTIDE SEQUENCE [LARGE SCALE GENOMIC DNA]</scope>
    <source>
        <strain evidence="1 2">040915-1/1B</strain>
    </source>
</reference>
<sequence>MLNKCCFENLQLPDWLFYDHSIKNYHKFMQDLVVKLISPLFSRGEIKGVQLGFYGCFLSFNVSSLGCFGCQVVAALVC</sequence>
<name>A0ABR9Z396_VIBAN</name>
<dbReference type="EMBL" id="RDPI01000004">
    <property type="protein sequence ID" value="MBF4372549.1"/>
    <property type="molecule type" value="Genomic_DNA"/>
</dbReference>
<evidence type="ECO:0000313" key="2">
    <source>
        <dbReference type="Proteomes" id="UP000726136"/>
    </source>
</evidence>
<organism evidence="1 2">
    <name type="scientific">Vibrio anguillarum</name>
    <name type="common">Listonella anguillarum</name>
    <dbReference type="NCBI Taxonomy" id="55601"/>
    <lineage>
        <taxon>Bacteria</taxon>
        <taxon>Pseudomonadati</taxon>
        <taxon>Pseudomonadota</taxon>
        <taxon>Gammaproteobacteria</taxon>
        <taxon>Vibrionales</taxon>
        <taxon>Vibrionaceae</taxon>
        <taxon>Vibrio</taxon>
    </lineage>
</organism>
<protein>
    <submittedName>
        <fullName evidence="1">Uncharacterized protein</fullName>
    </submittedName>
</protein>
<dbReference type="RefSeq" id="WP_194662572.1">
    <property type="nucleotide sequence ID" value="NZ_RDPI01000004.1"/>
</dbReference>
<gene>
    <name evidence="1" type="ORF">EAY46_05580</name>
</gene>
<keyword evidence="2" id="KW-1185">Reference proteome</keyword>
<accession>A0ABR9Z396</accession>